<evidence type="ECO:0000259" key="3">
    <source>
        <dbReference type="PROSITE" id="PS51649"/>
    </source>
</evidence>
<keyword evidence="5" id="KW-1185">Reference proteome</keyword>
<dbReference type="PROSITE" id="PS51649">
    <property type="entry name" value="NPH3"/>
    <property type="match status" value="1"/>
</dbReference>
<evidence type="ECO:0000313" key="4">
    <source>
        <dbReference type="EMBL" id="KAG6419545.1"/>
    </source>
</evidence>
<dbReference type="EMBL" id="PNBA02000007">
    <property type="protein sequence ID" value="KAG6419545.1"/>
    <property type="molecule type" value="Genomic_DNA"/>
</dbReference>
<comment type="similarity">
    <text evidence="2">Belongs to the NPH3 family.</text>
</comment>
<dbReference type="Proteomes" id="UP000298416">
    <property type="component" value="Unassembled WGS sequence"/>
</dbReference>
<feature type="domain" description="NPH3" evidence="3">
    <location>
        <begin position="241"/>
        <end position="492"/>
    </location>
</feature>
<comment type="caution">
    <text evidence="4">The sequence shown here is derived from an EMBL/GenBank/DDBJ whole genome shotgun (WGS) entry which is preliminary data.</text>
</comment>
<organism evidence="4">
    <name type="scientific">Salvia splendens</name>
    <name type="common">Scarlet sage</name>
    <dbReference type="NCBI Taxonomy" id="180675"/>
    <lineage>
        <taxon>Eukaryota</taxon>
        <taxon>Viridiplantae</taxon>
        <taxon>Streptophyta</taxon>
        <taxon>Embryophyta</taxon>
        <taxon>Tracheophyta</taxon>
        <taxon>Spermatophyta</taxon>
        <taxon>Magnoliopsida</taxon>
        <taxon>eudicotyledons</taxon>
        <taxon>Gunneridae</taxon>
        <taxon>Pentapetalae</taxon>
        <taxon>asterids</taxon>
        <taxon>lamiids</taxon>
        <taxon>Lamiales</taxon>
        <taxon>Lamiaceae</taxon>
        <taxon>Nepetoideae</taxon>
        <taxon>Mentheae</taxon>
        <taxon>Salviinae</taxon>
        <taxon>Salvia</taxon>
        <taxon>Salvia subgen. Calosphace</taxon>
        <taxon>core Calosphace</taxon>
    </lineage>
</organism>
<evidence type="ECO:0000256" key="2">
    <source>
        <dbReference type="PROSITE-ProRule" id="PRU00982"/>
    </source>
</evidence>
<sequence length="579" mass="64677">MEHLFLDLEVDVNGEEVFVVDEVRFLAFFECPFSVSVNGIRASSIFEHFLPLELAFFLCSFLVLSQLLLQVHVWFSCRELCHLYSGKISRLVGKSEGVARRLKVIFNDFPGGAEGFELITRFCYSKGKVIITPLNIFNLTCAAHFMEMDNLSELTEKSLQEVRYWSWHELLVALKQCQELLPRAGSLALLDKCLDSLIGRVASSCETSPSPSVSSSDGSGLRLSCDTRSTESLKSGAFRATWWFEDLVAFGADLIQMLVKLMVTKNFDNGIISRFLFYYKKSRFASASADDKAKIIEAVVDMLGSLDLRCVSYRSLFGMLRVGLNTSLSQCTRDKLESMIGSQLDQATLDDLLVPSPVGSSCLYDVNLVLRFLKSFLGKGVCCVPLSRLRKAGALMDLFLAEVAPDPHLKPSKFLALITVLPDSARDSCDGMYYAVNLYLEVHSGLSEDQKMKVCRGLTYEKLSPQALDHLTRNANFPPKSAVQAVASQQHKLKNLLQDTSHATPASPPLEGSKQVVLYAKKFNLTDENEKLKAHLQGMQWRVVELEKVCRKMQVQMTKVMKSRMASHNSAKSVPRLCS</sequence>
<dbReference type="InterPro" id="IPR043454">
    <property type="entry name" value="NPH3/RPT2-like"/>
</dbReference>
<gene>
    <name evidence="4" type="ORF">SASPL_121767</name>
</gene>
<evidence type="ECO:0000313" key="5">
    <source>
        <dbReference type="Proteomes" id="UP000298416"/>
    </source>
</evidence>
<dbReference type="InterPro" id="IPR027356">
    <property type="entry name" value="NPH3_dom"/>
</dbReference>
<dbReference type="AlphaFoldDB" id="A0A8X8XT12"/>
<accession>A0A8X8XT12</accession>
<name>A0A8X8XT12_SALSN</name>
<protein>
    <recommendedName>
        <fullName evidence="3">NPH3 domain-containing protein</fullName>
    </recommendedName>
</protein>
<reference evidence="4" key="1">
    <citation type="submission" date="2018-01" db="EMBL/GenBank/DDBJ databases">
        <authorList>
            <person name="Mao J.F."/>
        </authorList>
    </citation>
    <scope>NUCLEOTIDE SEQUENCE</scope>
    <source>
        <strain evidence="4">Huo1</strain>
        <tissue evidence="4">Leaf</tissue>
    </source>
</reference>
<dbReference type="Pfam" id="PF03000">
    <property type="entry name" value="NPH3"/>
    <property type="match status" value="1"/>
</dbReference>
<keyword evidence="1" id="KW-0833">Ubl conjugation pathway</keyword>
<proteinExistence type="inferred from homology"/>
<evidence type="ECO:0000256" key="1">
    <source>
        <dbReference type="ARBA" id="ARBA00022786"/>
    </source>
</evidence>
<reference evidence="4" key="2">
    <citation type="submission" date="2020-08" db="EMBL/GenBank/DDBJ databases">
        <title>Plant Genome Project.</title>
        <authorList>
            <person name="Zhang R.-G."/>
        </authorList>
    </citation>
    <scope>NUCLEOTIDE SEQUENCE</scope>
    <source>
        <strain evidence="4">Huo1</strain>
        <tissue evidence="4">Leaf</tissue>
    </source>
</reference>
<dbReference type="PANTHER" id="PTHR32370">
    <property type="entry name" value="OS12G0117600 PROTEIN"/>
    <property type="match status" value="1"/>
</dbReference>